<accession>A0A9P4HCH1</accession>
<evidence type="ECO:0000313" key="7">
    <source>
        <dbReference type="Proteomes" id="UP000799777"/>
    </source>
</evidence>
<evidence type="ECO:0000256" key="3">
    <source>
        <dbReference type="ARBA" id="ARBA00022833"/>
    </source>
</evidence>
<dbReference type="EMBL" id="ML978172">
    <property type="protein sequence ID" value="KAF2032471.1"/>
    <property type="molecule type" value="Genomic_DNA"/>
</dbReference>
<keyword evidence="7" id="KW-1185">Reference proteome</keyword>
<dbReference type="PROSITE" id="PS50865">
    <property type="entry name" value="ZF_MYND_2"/>
    <property type="match status" value="1"/>
</dbReference>
<evidence type="ECO:0000259" key="5">
    <source>
        <dbReference type="PROSITE" id="PS50865"/>
    </source>
</evidence>
<keyword evidence="3" id="KW-0862">Zinc</keyword>
<protein>
    <recommendedName>
        <fullName evidence="5">MYND-type domain-containing protein</fullName>
    </recommendedName>
</protein>
<gene>
    <name evidence="6" type="ORF">EK21DRAFT_98880</name>
</gene>
<dbReference type="GO" id="GO:0008270">
    <property type="term" value="F:zinc ion binding"/>
    <property type="evidence" value="ECO:0007669"/>
    <property type="project" value="UniProtKB-KW"/>
</dbReference>
<proteinExistence type="predicted"/>
<sequence>MQLQRLDDFRLHDHPDASLTLDRAPLSIVDNSNFTEATNTTNLTTTIGLATVLHNWCPDALAAFIDLDAWFSCTWTLSIQQGSPEETNIEIGRVGNQISFGTLDKDGDNWTLMLTYNIVLDGADRGMWVPNTKESMQGDEDITDPEEIDRLSRTFAENMVLERRWETGKKLRHRFYIEYAPMDVWGDGIPMSPHWLYESLDLSKCTTCNQTANDNVSLQRCGRCGTATYCSSPCQRKDWAVHKHICSLSLEDRGQMLAITEKGGLINWDPERTFALEGSVEESKNPNFAEPQLKRCRAVGHFVANDENQDG</sequence>
<dbReference type="Pfam" id="PF01753">
    <property type="entry name" value="zf-MYND"/>
    <property type="match status" value="1"/>
</dbReference>
<reference evidence="6" key="1">
    <citation type="journal article" date="2020" name="Stud. Mycol.">
        <title>101 Dothideomycetes genomes: a test case for predicting lifestyles and emergence of pathogens.</title>
        <authorList>
            <person name="Haridas S."/>
            <person name="Albert R."/>
            <person name="Binder M."/>
            <person name="Bloem J."/>
            <person name="Labutti K."/>
            <person name="Salamov A."/>
            <person name="Andreopoulos B."/>
            <person name="Baker S."/>
            <person name="Barry K."/>
            <person name="Bills G."/>
            <person name="Bluhm B."/>
            <person name="Cannon C."/>
            <person name="Castanera R."/>
            <person name="Culley D."/>
            <person name="Daum C."/>
            <person name="Ezra D."/>
            <person name="Gonzalez J."/>
            <person name="Henrissat B."/>
            <person name="Kuo A."/>
            <person name="Liang C."/>
            <person name="Lipzen A."/>
            <person name="Lutzoni F."/>
            <person name="Magnuson J."/>
            <person name="Mondo S."/>
            <person name="Nolan M."/>
            <person name="Ohm R."/>
            <person name="Pangilinan J."/>
            <person name="Park H.-J."/>
            <person name="Ramirez L."/>
            <person name="Alfaro M."/>
            <person name="Sun H."/>
            <person name="Tritt A."/>
            <person name="Yoshinaga Y."/>
            <person name="Zwiers L.-H."/>
            <person name="Turgeon B."/>
            <person name="Goodwin S."/>
            <person name="Spatafora J."/>
            <person name="Crous P."/>
            <person name="Grigoriev I."/>
        </authorList>
    </citation>
    <scope>NUCLEOTIDE SEQUENCE</scope>
    <source>
        <strain evidence="6">CBS 110217</strain>
    </source>
</reference>
<dbReference type="AlphaFoldDB" id="A0A9P4HCH1"/>
<organism evidence="6 7">
    <name type="scientific">Setomelanomma holmii</name>
    <dbReference type="NCBI Taxonomy" id="210430"/>
    <lineage>
        <taxon>Eukaryota</taxon>
        <taxon>Fungi</taxon>
        <taxon>Dikarya</taxon>
        <taxon>Ascomycota</taxon>
        <taxon>Pezizomycotina</taxon>
        <taxon>Dothideomycetes</taxon>
        <taxon>Pleosporomycetidae</taxon>
        <taxon>Pleosporales</taxon>
        <taxon>Pleosporineae</taxon>
        <taxon>Phaeosphaeriaceae</taxon>
        <taxon>Setomelanomma</taxon>
    </lineage>
</organism>
<dbReference type="Proteomes" id="UP000799777">
    <property type="component" value="Unassembled WGS sequence"/>
</dbReference>
<dbReference type="InterPro" id="IPR002893">
    <property type="entry name" value="Znf_MYND"/>
</dbReference>
<keyword evidence="2 4" id="KW-0863">Zinc-finger</keyword>
<dbReference type="OrthoDB" id="432970at2759"/>
<dbReference type="PROSITE" id="PS01360">
    <property type="entry name" value="ZF_MYND_1"/>
    <property type="match status" value="1"/>
</dbReference>
<dbReference type="SUPFAM" id="SSF144232">
    <property type="entry name" value="HIT/MYND zinc finger-like"/>
    <property type="match status" value="1"/>
</dbReference>
<comment type="caution">
    <text evidence="6">The sequence shown here is derived from an EMBL/GenBank/DDBJ whole genome shotgun (WGS) entry which is preliminary data.</text>
</comment>
<evidence type="ECO:0000256" key="4">
    <source>
        <dbReference type="PROSITE-ProRule" id="PRU00134"/>
    </source>
</evidence>
<feature type="domain" description="MYND-type" evidence="5">
    <location>
        <begin position="205"/>
        <end position="246"/>
    </location>
</feature>
<dbReference type="Gene3D" id="6.10.140.2220">
    <property type="match status" value="1"/>
</dbReference>
<keyword evidence="1" id="KW-0479">Metal-binding</keyword>
<evidence type="ECO:0000256" key="2">
    <source>
        <dbReference type="ARBA" id="ARBA00022771"/>
    </source>
</evidence>
<evidence type="ECO:0000256" key="1">
    <source>
        <dbReference type="ARBA" id="ARBA00022723"/>
    </source>
</evidence>
<evidence type="ECO:0000313" key="6">
    <source>
        <dbReference type="EMBL" id="KAF2032471.1"/>
    </source>
</evidence>
<name>A0A9P4HCH1_9PLEO</name>